<evidence type="ECO:0000313" key="3">
    <source>
        <dbReference type="RefSeq" id="XP_025423688.1"/>
    </source>
</evidence>
<feature type="signal peptide" evidence="1">
    <location>
        <begin position="1"/>
        <end position="24"/>
    </location>
</feature>
<evidence type="ECO:0000313" key="2">
    <source>
        <dbReference type="Proteomes" id="UP000694846"/>
    </source>
</evidence>
<dbReference type="SUPFAM" id="SSF53756">
    <property type="entry name" value="UDP-Glycosyltransferase/glycogen phosphorylase"/>
    <property type="match status" value="1"/>
</dbReference>
<dbReference type="GeneID" id="112693025"/>
<dbReference type="AlphaFoldDB" id="A0A8B8GKW7"/>
<sequence>MTAYITTRLLVVIILLTAAGRASAARVLGVFPHHGYSHHSVFLPYLRALADRGHNVLVISHFDSSHTGIMDISVKGSAPMDNNITFPDSTTFGFFATWRDVFVMYNMAKITEGIFEVPAVRQLL</sequence>
<keyword evidence="2" id="KW-1185">Reference proteome</keyword>
<protein>
    <submittedName>
        <fullName evidence="3">Uncharacterized protein LOC112693025</fullName>
    </submittedName>
</protein>
<evidence type="ECO:0000256" key="1">
    <source>
        <dbReference type="SAM" id="SignalP"/>
    </source>
</evidence>
<dbReference type="Proteomes" id="UP000694846">
    <property type="component" value="Unplaced"/>
</dbReference>
<organism evidence="2 3">
    <name type="scientific">Sipha flava</name>
    <name type="common">yellow sugarcane aphid</name>
    <dbReference type="NCBI Taxonomy" id="143950"/>
    <lineage>
        <taxon>Eukaryota</taxon>
        <taxon>Metazoa</taxon>
        <taxon>Ecdysozoa</taxon>
        <taxon>Arthropoda</taxon>
        <taxon>Hexapoda</taxon>
        <taxon>Insecta</taxon>
        <taxon>Pterygota</taxon>
        <taxon>Neoptera</taxon>
        <taxon>Paraneoptera</taxon>
        <taxon>Hemiptera</taxon>
        <taxon>Sternorrhyncha</taxon>
        <taxon>Aphidomorpha</taxon>
        <taxon>Aphidoidea</taxon>
        <taxon>Aphididae</taxon>
        <taxon>Sipha</taxon>
    </lineage>
</organism>
<keyword evidence="1" id="KW-0732">Signal</keyword>
<reference evidence="3" key="1">
    <citation type="submission" date="2025-08" db="UniProtKB">
        <authorList>
            <consortium name="RefSeq"/>
        </authorList>
    </citation>
    <scope>IDENTIFICATION</scope>
    <source>
        <tissue evidence="3">Whole body</tissue>
    </source>
</reference>
<dbReference type="OrthoDB" id="5835829at2759"/>
<name>A0A8B8GKW7_9HEMI</name>
<feature type="chain" id="PRO_5034027599" evidence="1">
    <location>
        <begin position="25"/>
        <end position="124"/>
    </location>
</feature>
<proteinExistence type="predicted"/>
<dbReference type="RefSeq" id="XP_025423688.1">
    <property type="nucleotide sequence ID" value="XM_025567903.1"/>
</dbReference>
<feature type="non-terminal residue" evidence="3">
    <location>
        <position position="124"/>
    </location>
</feature>
<accession>A0A8B8GKW7</accession>
<gene>
    <name evidence="3" type="primary">LOC112693025</name>
</gene>